<keyword evidence="2 10" id="KW-0349">Heme</keyword>
<evidence type="ECO:0000256" key="10">
    <source>
        <dbReference type="HAMAP-Rule" id="MF_01959"/>
    </source>
</evidence>
<keyword evidence="10" id="KW-1003">Cell membrane</keyword>
<evidence type="ECO:0000256" key="8">
    <source>
        <dbReference type="ARBA" id="ARBA00023004"/>
    </source>
</evidence>
<evidence type="ECO:0000256" key="6">
    <source>
        <dbReference type="ARBA" id="ARBA00022968"/>
    </source>
</evidence>
<evidence type="ECO:0000313" key="14">
    <source>
        <dbReference type="Proteomes" id="UP000600449"/>
    </source>
</evidence>
<protein>
    <recommendedName>
        <fullName evidence="10">Cytochrome c-type biogenesis protein CcmE</fullName>
    </recommendedName>
    <alternativeName>
        <fullName evidence="10">Cytochrome c maturation protein E</fullName>
    </alternativeName>
    <alternativeName>
        <fullName evidence="10">Heme chaperone CcmE</fullName>
    </alternativeName>
</protein>
<dbReference type="GO" id="GO:0017003">
    <property type="term" value="P:protein-heme linkage"/>
    <property type="evidence" value="ECO:0007669"/>
    <property type="project" value="UniProtKB-UniRule"/>
</dbReference>
<evidence type="ECO:0000256" key="5">
    <source>
        <dbReference type="ARBA" id="ARBA00022748"/>
    </source>
</evidence>
<comment type="subcellular location">
    <subcellularLocation>
        <location evidence="10">Cell membrane</location>
        <topology evidence="10">Single-pass type II membrane protein</topology>
    </subcellularLocation>
    <subcellularLocation>
        <location evidence="1">Membrane</location>
    </subcellularLocation>
</comment>
<evidence type="ECO:0000256" key="9">
    <source>
        <dbReference type="ARBA" id="ARBA00023136"/>
    </source>
</evidence>
<keyword evidence="8 10" id="KW-0408">Iron</keyword>
<dbReference type="RefSeq" id="WP_188913840.1">
    <property type="nucleotide sequence ID" value="NZ_BMMF01000008.1"/>
</dbReference>
<dbReference type="AlphaFoldDB" id="A0A917V5E8"/>
<dbReference type="NCBIfam" id="NF009731">
    <property type="entry name" value="PRK13254.1-5"/>
    <property type="match status" value="1"/>
</dbReference>
<dbReference type="PANTHER" id="PTHR34128">
    <property type="entry name" value="CYTOCHROME C-TYPE BIOGENESIS PROTEIN CCME HOMOLOG, MITOCHONDRIAL"/>
    <property type="match status" value="1"/>
</dbReference>
<comment type="similarity">
    <text evidence="10">Belongs to the CcmE/CycJ family.</text>
</comment>
<dbReference type="PANTHER" id="PTHR34128:SF2">
    <property type="entry name" value="CYTOCHROME C-TYPE BIOGENESIS PROTEIN CCME HOMOLOG, MITOCHONDRIAL"/>
    <property type="match status" value="1"/>
</dbReference>
<keyword evidence="9 10" id="KW-0472">Membrane</keyword>
<dbReference type="InterPro" id="IPR004329">
    <property type="entry name" value="CcmE"/>
</dbReference>
<keyword evidence="3 10" id="KW-0812">Transmembrane</keyword>
<name>A0A917V5E8_9HYPH</name>
<evidence type="ECO:0000256" key="3">
    <source>
        <dbReference type="ARBA" id="ARBA00022692"/>
    </source>
</evidence>
<dbReference type="EMBL" id="BMMF01000008">
    <property type="protein sequence ID" value="GGK39207.1"/>
    <property type="molecule type" value="Genomic_DNA"/>
</dbReference>
<evidence type="ECO:0000256" key="11">
    <source>
        <dbReference type="PIRSR" id="PIRSR604329-50"/>
    </source>
</evidence>
<evidence type="ECO:0000256" key="7">
    <source>
        <dbReference type="ARBA" id="ARBA00022989"/>
    </source>
</evidence>
<reference evidence="13 14" key="1">
    <citation type="journal article" date="2014" name="Int. J. Syst. Evol. Microbiol.">
        <title>Complete genome sequence of Corynebacterium casei LMG S-19264T (=DSM 44701T), isolated from a smear-ripened cheese.</title>
        <authorList>
            <consortium name="US DOE Joint Genome Institute (JGI-PGF)"/>
            <person name="Walter F."/>
            <person name="Albersmeier A."/>
            <person name="Kalinowski J."/>
            <person name="Ruckert C."/>
        </authorList>
    </citation>
    <scope>NUCLEOTIDE SEQUENCE [LARGE SCALE GENOMIC DNA]</scope>
    <source>
        <strain evidence="13 14">CGMCC 1.9161</strain>
    </source>
</reference>
<keyword evidence="5 10" id="KW-0201">Cytochrome c-type biogenesis</keyword>
<dbReference type="InterPro" id="IPR036127">
    <property type="entry name" value="CcmE-like_sf"/>
</dbReference>
<feature type="region of interest" description="Disordered" evidence="12">
    <location>
        <begin position="142"/>
        <end position="163"/>
    </location>
</feature>
<dbReference type="Proteomes" id="UP000600449">
    <property type="component" value="Unassembled WGS sequence"/>
</dbReference>
<dbReference type="Gene3D" id="2.40.50.140">
    <property type="entry name" value="Nucleic acid-binding proteins"/>
    <property type="match status" value="1"/>
</dbReference>
<dbReference type="NCBIfam" id="NF009727">
    <property type="entry name" value="PRK13254.1-1"/>
    <property type="match status" value="1"/>
</dbReference>
<feature type="topological domain" description="Cytoplasmic" evidence="10">
    <location>
        <begin position="1"/>
        <end position="7"/>
    </location>
</feature>
<evidence type="ECO:0000313" key="13">
    <source>
        <dbReference type="EMBL" id="GGK39207.1"/>
    </source>
</evidence>
<dbReference type="HAMAP" id="MF_01959">
    <property type="entry name" value="CcmE"/>
    <property type="match status" value="1"/>
</dbReference>
<keyword evidence="14" id="KW-1185">Reference proteome</keyword>
<comment type="caution">
    <text evidence="13">The sequence shown here is derived from an EMBL/GenBank/DDBJ whole genome shotgun (WGS) entry which is preliminary data.</text>
</comment>
<dbReference type="Pfam" id="PF03100">
    <property type="entry name" value="CcmE"/>
    <property type="match status" value="1"/>
</dbReference>
<sequence>MTRKQRRLTMIGAAGVTLALALGLVLWAMSDTIVFFRAPSQVASEGVEPGVRFRLGGLVEAGSVERHGDQVTTFAVGDGGGIVPVRYQGLLPDLFREGQGVVAEGRLDAEGLFVADTVLARHDENYMPREVADALKENGLWQHDGPAVRPAAARDLPSTTPTQ</sequence>
<dbReference type="GO" id="GO:0046872">
    <property type="term" value="F:metal ion binding"/>
    <property type="evidence" value="ECO:0007669"/>
    <property type="project" value="UniProtKB-KW"/>
</dbReference>
<comment type="function">
    <text evidence="10">Heme chaperone required for the biogenesis of c-type cytochromes. Transiently binds heme delivered by CcmC and transfers the heme to apo-cytochromes in a process facilitated by CcmF and CcmH.</text>
</comment>
<dbReference type="SUPFAM" id="SSF82093">
    <property type="entry name" value="Heme chaperone CcmE"/>
    <property type="match status" value="1"/>
</dbReference>
<proteinExistence type="inferred from homology"/>
<evidence type="ECO:0000256" key="12">
    <source>
        <dbReference type="SAM" id="MobiDB-lite"/>
    </source>
</evidence>
<keyword evidence="7 10" id="KW-1133">Transmembrane helix</keyword>
<organism evidence="13 14">
    <name type="scientific">Salinarimonas ramus</name>
    <dbReference type="NCBI Taxonomy" id="690164"/>
    <lineage>
        <taxon>Bacteria</taxon>
        <taxon>Pseudomonadati</taxon>
        <taxon>Pseudomonadota</taxon>
        <taxon>Alphaproteobacteria</taxon>
        <taxon>Hyphomicrobiales</taxon>
        <taxon>Salinarimonadaceae</taxon>
        <taxon>Salinarimonas</taxon>
    </lineage>
</organism>
<evidence type="ECO:0000256" key="1">
    <source>
        <dbReference type="ARBA" id="ARBA00004370"/>
    </source>
</evidence>
<accession>A0A917V5E8</accession>
<gene>
    <name evidence="10 13" type="primary">ccmE</name>
    <name evidence="10" type="synonym">cycJ</name>
    <name evidence="13" type="ORF">GCM10011322_27840</name>
</gene>
<evidence type="ECO:0000256" key="4">
    <source>
        <dbReference type="ARBA" id="ARBA00022723"/>
    </source>
</evidence>
<evidence type="ECO:0000256" key="2">
    <source>
        <dbReference type="ARBA" id="ARBA00022617"/>
    </source>
</evidence>
<dbReference type="InterPro" id="IPR012340">
    <property type="entry name" value="NA-bd_OB-fold"/>
</dbReference>
<dbReference type="GO" id="GO:0020037">
    <property type="term" value="F:heme binding"/>
    <property type="evidence" value="ECO:0007669"/>
    <property type="project" value="InterPro"/>
</dbReference>
<feature type="binding site" description="axial binding residue" evidence="10 11">
    <location>
        <position position="126"/>
    </location>
    <ligand>
        <name>heme</name>
        <dbReference type="ChEBI" id="CHEBI:30413"/>
    </ligand>
    <ligandPart>
        <name>Fe</name>
        <dbReference type="ChEBI" id="CHEBI:18248"/>
    </ligandPart>
</feature>
<keyword evidence="4 10" id="KW-0479">Metal-binding</keyword>
<feature type="binding site" description="covalent" evidence="10 11">
    <location>
        <position position="122"/>
    </location>
    <ligand>
        <name>heme</name>
        <dbReference type="ChEBI" id="CHEBI:30413"/>
    </ligand>
</feature>
<dbReference type="GO" id="GO:0005886">
    <property type="term" value="C:plasma membrane"/>
    <property type="evidence" value="ECO:0007669"/>
    <property type="project" value="UniProtKB-SubCell"/>
</dbReference>
<feature type="topological domain" description="Extracellular" evidence="10">
    <location>
        <begin position="29"/>
        <end position="163"/>
    </location>
</feature>
<keyword evidence="6 10" id="KW-0735">Signal-anchor</keyword>
<dbReference type="GO" id="GO:0017004">
    <property type="term" value="P:cytochrome complex assembly"/>
    <property type="evidence" value="ECO:0007669"/>
    <property type="project" value="UniProtKB-KW"/>
</dbReference>